<feature type="transmembrane region" description="Helical" evidence="1">
    <location>
        <begin position="233"/>
        <end position="256"/>
    </location>
</feature>
<evidence type="ECO:0000256" key="1">
    <source>
        <dbReference type="SAM" id="Phobius"/>
    </source>
</evidence>
<dbReference type="GeneID" id="71930015"/>
<keyword evidence="1" id="KW-0472">Membrane</keyword>
<feature type="transmembrane region" description="Helical" evidence="1">
    <location>
        <begin position="101"/>
        <end position="118"/>
    </location>
</feature>
<dbReference type="RefSeq" id="WP_247995640.1">
    <property type="nucleotide sequence ID" value="NZ_CP096022.1"/>
</dbReference>
<dbReference type="InterPro" id="IPR011701">
    <property type="entry name" value="MFS"/>
</dbReference>
<feature type="transmembrane region" description="Helical" evidence="1">
    <location>
        <begin position="66"/>
        <end position="89"/>
    </location>
</feature>
<dbReference type="PANTHER" id="PTHR23523:SF2">
    <property type="entry name" value="2-NITROIMIDAZOLE TRANSPORTER"/>
    <property type="match status" value="1"/>
</dbReference>
<reference evidence="3" key="1">
    <citation type="submission" date="2022-04" db="EMBL/GenBank/DDBJ databases">
        <title>Halocatena sp. nov., isolated from a salt lake.</title>
        <authorList>
            <person name="Cui H.-L."/>
        </authorList>
    </citation>
    <scope>NUCLEOTIDE SEQUENCE</scope>
    <source>
        <strain evidence="3">AD-1</strain>
        <plasmid evidence="3">unnamed3</plasmid>
    </source>
</reference>
<dbReference type="EMBL" id="CP096022">
    <property type="protein sequence ID" value="UPM44986.1"/>
    <property type="molecule type" value="Genomic_DNA"/>
</dbReference>
<feature type="transmembrane region" description="Helical" evidence="1">
    <location>
        <begin position="184"/>
        <end position="206"/>
    </location>
</feature>
<feature type="transmembrane region" description="Helical" evidence="1">
    <location>
        <begin position="124"/>
        <end position="143"/>
    </location>
</feature>
<dbReference type="InterPro" id="IPR052524">
    <property type="entry name" value="MFS_Cyanate_Porter"/>
</dbReference>
<evidence type="ECO:0000313" key="4">
    <source>
        <dbReference type="Proteomes" id="UP000831768"/>
    </source>
</evidence>
<dbReference type="Pfam" id="PF07690">
    <property type="entry name" value="MFS_1"/>
    <property type="match status" value="1"/>
</dbReference>
<gene>
    <name evidence="3" type="ORF">MW046_18170</name>
</gene>
<dbReference type="SUPFAM" id="SSF103473">
    <property type="entry name" value="MFS general substrate transporter"/>
    <property type="match status" value="1"/>
</dbReference>
<dbReference type="Gene3D" id="1.20.1250.20">
    <property type="entry name" value="MFS general substrate transporter like domains"/>
    <property type="match status" value="2"/>
</dbReference>
<organism evidence="3 4">
    <name type="scientific">Halocatena salina</name>
    <dbReference type="NCBI Taxonomy" id="2934340"/>
    <lineage>
        <taxon>Archaea</taxon>
        <taxon>Methanobacteriati</taxon>
        <taxon>Methanobacteriota</taxon>
        <taxon>Stenosarchaea group</taxon>
        <taxon>Halobacteria</taxon>
        <taxon>Halobacteriales</taxon>
        <taxon>Natronomonadaceae</taxon>
        <taxon>Halocatena</taxon>
    </lineage>
</organism>
<feature type="transmembrane region" description="Helical" evidence="1">
    <location>
        <begin position="324"/>
        <end position="344"/>
    </location>
</feature>
<dbReference type="PANTHER" id="PTHR23523">
    <property type="match status" value="1"/>
</dbReference>
<feature type="transmembrane region" description="Helical" evidence="1">
    <location>
        <begin position="300"/>
        <end position="318"/>
    </location>
</feature>
<dbReference type="Proteomes" id="UP000831768">
    <property type="component" value="Plasmid unnamed3"/>
</dbReference>
<feature type="transmembrane region" description="Helical" evidence="1">
    <location>
        <begin position="268"/>
        <end position="291"/>
    </location>
</feature>
<geneLocation type="plasmid" evidence="3 4">
    <name>unnamed3</name>
</geneLocation>
<accession>A0A8U0A831</accession>
<keyword evidence="1" id="KW-1133">Transmembrane helix</keyword>
<evidence type="ECO:0000313" key="3">
    <source>
        <dbReference type="EMBL" id="UPM44986.1"/>
    </source>
</evidence>
<evidence type="ECO:0000259" key="2">
    <source>
        <dbReference type="PROSITE" id="PS50850"/>
    </source>
</evidence>
<feature type="transmembrane region" description="Helical" evidence="1">
    <location>
        <begin position="389"/>
        <end position="408"/>
    </location>
</feature>
<feature type="transmembrane region" description="Helical" evidence="1">
    <location>
        <begin position="25"/>
        <end position="46"/>
    </location>
</feature>
<dbReference type="InterPro" id="IPR020846">
    <property type="entry name" value="MFS_dom"/>
</dbReference>
<proteinExistence type="predicted"/>
<name>A0A8U0A831_9EURY</name>
<feature type="transmembrane region" description="Helical" evidence="1">
    <location>
        <begin position="356"/>
        <end position="377"/>
    </location>
</feature>
<protein>
    <submittedName>
        <fullName evidence="3">MFS transporter</fullName>
    </submittedName>
</protein>
<keyword evidence="4" id="KW-1185">Reference proteome</keyword>
<keyword evidence="1" id="KW-0812">Transmembrane</keyword>
<feature type="transmembrane region" description="Helical" evidence="1">
    <location>
        <begin position="155"/>
        <end position="178"/>
    </location>
</feature>
<dbReference type="AlphaFoldDB" id="A0A8U0A831"/>
<keyword evidence="3" id="KW-0614">Plasmid</keyword>
<dbReference type="KEGG" id="haad:MW046_18170"/>
<dbReference type="GO" id="GO:0022857">
    <property type="term" value="F:transmembrane transporter activity"/>
    <property type="evidence" value="ECO:0007669"/>
    <property type="project" value="InterPro"/>
</dbReference>
<dbReference type="PROSITE" id="PS50850">
    <property type="entry name" value="MFS"/>
    <property type="match status" value="1"/>
</dbReference>
<feature type="domain" description="Major facilitator superfamily (MFS) profile" evidence="2">
    <location>
        <begin position="31"/>
        <end position="413"/>
    </location>
</feature>
<sequence length="416" mass="44446">MDSYDKSEDTASRSGLERFRPNQTVLGFSGTQALVLVGILLVALNLRPAIASISPVLEQMRSDLNLDYASISLLTTIPTFCMGLFAFVTPLLARHLGRERTVFWAVVLIGVSTVARLWSTHITVLFTTTTVVGIGIAIAQTLLPELVSEHFVDRAGYVTGLYTTSLIIGGGIATSLTAPLMNALGTWPIALAAWSILAVVAALVWIPAMRLTRSSTDTGTTIPSSRLPWRHPWVWALALFFVGQTILFYSMLTWLAPLYVGLGWNSEHAGFLLTVAMGGQLVGSLCVTGLIDRFPDRRPVLAVVLTASAVGLAAIVFVPLVAPWFWAVLLGFGTAGSFTLGLTLPVDYAPTPDTAGLLSSVVLGVGYLIGAFGPFVIGWMRDLTGGYQVPFSGLAVLNIIMLVGAIGFHPDRTIEV</sequence>
<dbReference type="InterPro" id="IPR036259">
    <property type="entry name" value="MFS_trans_sf"/>
</dbReference>